<dbReference type="eggNOG" id="KOG4585">
    <property type="taxonomic scope" value="Eukaryota"/>
</dbReference>
<keyword evidence="2" id="KW-0479">Metal-binding</keyword>
<dbReference type="AlphaFoldDB" id="A0A1X7V515"/>
<name>A0A1X7V515_AMPQE</name>
<dbReference type="STRING" id="400682.A0A1X7V515"/>
<evidence type="ECO:0000256" key="1">
    <source>
        <dbReference type="ARBA" id="ARBA00001968"/>
    </source>
</evidence>
<protein>
    <recommendedName>
        <fullName evidence="3">DDE Tnp4 domain-containing protein</fullName>
    </recommendedName>
</protein>
<comment type="cofactor">
    <cofactor evidence="1">
        <name>a divalent metal cation</name>
        <dbReference type="ChEBI" id="CHEBI:60240"/>
    </cofactor>
</comment>
<evidence type="ECO:0000259" key="3">
    <source>
        <dbReference type="Pfam" id="PF13359"/>
    </source>
</evidence>
<evidence type="ECO:0000256" key="2">
    <source>
        <dbReference type="ARBA" id="ARBA00022723"/>
    </source>
</evidence>
<dbReference type="InParanoid" id="A0A1X7V515"/>
<dbReference type="InterPro" id="IPR027806">
    <property type="entry name" value="HARBI1_dom"/>
</dbReference>
<dbReference type="Pfam" id="PF13359">
    <property type="entry name" value="DDE_Tnp_4"/>
    <property type="match status" value="1"/>
</dbReference>
<organism evidence="4">
    <name type="scientific">Amphimedon queenslandica</name>
    <name type="common">Sponge</name>
    <dbReference type="NCBI Taxonomy" id="400682"/>
    <lineage>
        <taxon>Eukaryota</taxon>
        <taxon>Metazoa</taxon>
        <taxon>Porifera</taxon>
        <taxon>Demospongiae</taxon>
        <taxon>Heteroscleromorpha</taxon>
        <taxon>Haplosclerida</taxon>
        <taxon>Niphatidae</taxon>
        <taxon>Amphimedon</taxon>
    </lineage>
</organism>
<reference evidence="4" key="1">
    <citation type="submission" date="2017-05" db="UniProtKB">
        <authorList>
            <consortium name="EnsemblMetazoa"/>
        </authorList>
    </citation>
    <scope>IDENTIFICATION</scope>
</reference>
<dbReference type="GO" id="GO:0046872">
    <property type="term" value="F:metal ion binding"/>
    <property type="evidence" value="ECO:0007669"/>
    <property type="project" value="UniProtKB-KW"/>
</dbReference>
<accession>A0A1X7V515</accession>
<evidence type="ECO:0000313" key="4">
    <source>
        <dbReference type="EnsemblMetazoa" id="Aqu2.1.35365_001"/>
    </source>
</evidence>
<proteinExistence type="predicted"/>
<feature type="domain" description="DDE Tnp4" evidence="3">
    <location>
        <begin position="93"/>
        <end position="205"/>
    </location>
</feature>
<sequence>MEGLLGIALMPLFKLIRICEKSKRRRILIRMEMKRRLTAYIIALVRSLAAKQPRSIWCESRSRKFWKSASAGQFDIFHGFEDRWGFPLNVGAIDGSHIPILKPSESASDYFNRKCFFSIIIQAVVDFCGRFMDINIGWPGKVHDARVFANSWFFRRVNSGDYLPDMKRHINGVDVSLCILENPAYPLLTWLKKPYPDSEQLTNIQNLQLPTAGQG</sequence>
<dbReference type="EnsemblMetazoa" id="Aqu2.1.35365_001">
    <property type="protein sequence ID" value="Aqu2.1.35365_001"/>
    <property type="gene ID" value="Aqu2.1.35365"/>
</dbReference>